<evidence type="ECO:0000259" key="13">
    <source>
        <dbReference type="Pfam" id="PF02728"/>
    </source>
</evidence>
<evidence type="ECO:0000256" key="6">
    <source>
        <dbReference type="ARBA" id="ARBA00023157"/>
    </source>
</evidence>
<dbReference type="SUPFAM" id="SSF49998">
    <property type="entry name" value="Amine oxidase catalytic domain"/>
    <property type="match status" value="1"/>
</dbReference>
<dbReference type="PROSITE" id="PS01164">
    <property type="entry name" value="COPPER_AMINE_OXID_1"/>
    <property type="match status" value="1"/>
</dbReference>
<dbReference type="InterPro" id="IPR016182">
    <property type="entry name" value="Cu_amine_oxidase_N-reg"/>
</dbReference>
<evidence type="ECO:0000256" key="5">
    <source>
        <dbReference type="ARBA" id="ARBA00023008"/>
    </source>
</evidence>
<keyword evidence="6" id="KW-1015">Disulfide bond</keyword>
<protein>
    <recommendedName>
        <fullName evidence="9">Amine oxidase</fullName>
        <ecNumber evidence="9">1.4.3.-</ecNumber>
    </recommendedName>
</protein>
<evidence type="ECO:0000256" key="8">
    <source>
        <dbReference type="PIRSR" id="PIRSR600269-51"/>
    </source>
</evidence>
<comment type="PTM">
    <text evidence="8 9">Topaquinone (TPQ) is generated by copper-dependent autoxidation of a specific tyrosyl residue.</text>
</comment>
<evidence type="ECO:0000256" key="2">
    <source>
        <dbReference type="ARBA" id="ARBA00022723"/>
    </source>
</evidence>
<dbReference type="PROSITE" id="PS01165">
    <property type="entry name" value="COPPER_AMINE_OXID_2"/>
    <property type="match status" value="1"/>
</dbReference>
<dbReference type="PANTHER" id="PTHR10638">
    <property type="entry name" value="COPPER AMINE OXIDASE"/>
    <property type="match status" value="1"/>
</dbReference>
<dbReference type="Gene3D" id="2.70.98.20">
    <property type="entry name" value="Copper amine oxidase, catalytic domain"/>
    <property type="match status" value="1"/>
</dbReference>
<dbReference type="InterPro" id="IPR049947">
    <property type="entry name" value="Cu_Am_Ox_Cu-bd"/>
</dbReference>
<evidence type="ECO:0000259" key="12">
    <source>
        <dbReference type="Pfam" id="PF02727"/>
    </source>
</evidence>
<dbReference type="GO" id="GO:0048038">
    <property type="term" value="F:quinone binding"/>
    <property type="evidence" value="ECO:0007669"/>
    <property type="project" value="InterPro"/>
</dbReference>
<feature type="domain" description="Copper amine oxidase N2-terminal" evidence="12">
    <location>
        <begin position="33"/>
        <end position="119"/>
    </location>
</feature>
<feature type="active site" description="Schiff-base intermediate with substrate; via topaquinone" evidence="7">
    <location>
        <position position="422"/>
    </location>
</feature>
<evidence type="ECO:0000313" key="15">
    <source>
        <dbReference type="Proteomes" id="UP000244336"/>
    </source>
</evidence>
<keyword evidence="4 9" id="KW-0560">Oxidoreductase</keyword>
<dbReference type="Pfam" id="PF01179">
    <property type="entry name" value="Cu_amine_oxid"/>
    <property type="match status" value="1"/>
</dbReference>
<dbReference type="GO" id="GO:0005507">
    <property type="term" value="F:copper ion binding"/>
    <property type="evidence" value="ECO:0007669"/>
    <property type="project" value="InterPro"/>
</dbReference>
<dbReference type="Gene3D" id="3.10.450.40">
    <property type="match status" value="2"/>
</dbReference>
<keyword evidence="10" id="KW-0732">Signal</keyword>
<dbReference type="EC" id="1.4.3.-" evidence="9"/>
<comment type="cofactor">
    <cofactor evidence="9">
        <name>Cu cation</name>
        <dbReference type="ChEBI" id="CHEBI:23378"/>
    </cofactor>
    <text evidence="9">Contains 1 topaquinone per subunit.</text>
</comment>
<feature type="signal peptide" evidence="10">
    <location>
        <begin position="1"/>
        <end position="26"/>
    </location>
</feature>
<dbReference type="OrthoDB" id="5379943at2759"/>
<dbReference type="SUPFAM" id="SSF54416">
    <property type="entry name" value="Amine oxidase N-terminal region"/>
    <property type="match status" value="2"/>
</dbReference>
<dbReference type="Pfam" id="PF02728">
    <property type="entry name" value="Cu_amine_oxidN3"/>
    <property type="match status" value="1"/>
</dbReference>
<proteinExistence type="inferred from homology"/>
<keyword evidence="15" id="KW-1185">Reference proteome</keyword>
<evidence type="ECO:0000313" key="14">
    <source>
        <dbReference type="EMBL" id="PUZ72580.1"/>
    </source>
</evidence>
<comment type="similarity">
    <text evidence="1 9">Belongs to the copper/topaquinone oxidase family.</text>
</comment>
<organism evidence="14 15">
    <name type="scientific">Panicum hallii var. hallii</name>
    <dbReference type="NCBI Taxonomy" id="1504633"/>
    <lineage>
        <taxon>Eukaryota</taxon>
        <taxon>Viridiplantae</taxon>
        <taxon>Streptophyta</taxon>
        <taxon>Embryophyta</taxon>
        <taxon>Tracheophyta</taxon>
        <taxon>Spermatophyta</taxon>
        <taxon>Magnoliopsida</taxon>
        <taxon>Liliopsida</taxon>
        <taxon>Poales</taxon>
        <taxon>Poaceae</taxon>
        <taxon>PACMAD clade</taxon>
        <taxon>Panicoideae</taxon>
        <taxon>Panicodae</taxon>
        <taxon>Paniceae</taxon>
        <taxon>Panicinae</taxon>
        <taxon>Panicum</taxon>
        <taxon>Panicum sect. Panicum</taxon>
    </lineage>
</organism>
<dbReference type="PANTHER" id="PTHR10638:SF71">
    <property type="entry name" value="AMINE OXIDASE"/>
    <property type="match status" value="1"/>
</dbReference>
<dbReference type="STRING" id="1504633.A0A2T7EXM6"/>
<dbReference type="InterPro" id="IPR049948">
    <property type="entry name" value="Cu_Am_ox_TPQ-bd"/>
</dbReference>
<dbReference type="FunFam" id="3.10.450.40:FF:000012">
    <property type="entry name" value="Amine oxidase"/>
    <property type="match status" value="1"/>
</dbReference>
<feature type="domain" description="Copper amine oxidase catalytic" evidence="11">
    <location>
        <begin position="257"/>
        <end position="675"/>
    </location>
</feature>
<dbReference type="InterPro" id="IPR000269">
    <property type="entry name" value="Cu_amine_oxidase"/>
</dbReference>
<dbReference type="GO" id="GO:0009308">
    <property type="term" value="P:amine metabolic process"/>
    <property type="evidence" value="ECO:0007669"/>
    <property type="project" value="UniProtKB-UniRule"/>
</dbReference>
<dbReference type="Gramene" id="PUZ72580">
    <property type="protein sequence ID" value="PUZ72580"/>
    <property type="gene ID" value="GQ55_2G405800"/>
</dbReference>
<dbReference type="Pfam" id="PF02727">
    <property type="entry name" value="Cu_amine_oxidN2"/>
    <property type="match status" value="1"/>
</dbReference>
<feature type="active site" description="Proton acceptor" evidence="7">
    <location>
        <position position="334"/>
    </location>
</feature>
<dbReference type="InterPro" id="IPR015800">
    <property type="entry name" value="Cu_amine_oxidase_N2"/>
</dbReference>
<feature type="domain" description="Copper amine oxidase N3-terminal" evidence="13">
    <location>
        <begin position="134"/>
        <end position="231"/>
    </location>
</feature>
<dbReference type="FunFam" id="2.70.98.20:FF:000004">
    <property type="entry name" value="Amine oxidase"/>
    <property type="match status" value="1"/>
</dbReference>
<dbReference type="GO" id="GO:0008131">
    <property type="term" value="F:primary methylamine oxidase activity"/>
    <property type="evidence" value="ECO:0007669"/>
    <property type="project" value="InterPro"/>
</dbReference>
<dbReference type="EMBL" id="CM009750">
    <property type="protein sequence ID" value="PUZ72580.1"/>
    <property type="molecule type" value="Genomic_DNA"/>
</dbReference>
<evidence type="ECO:0000256" key="7">
    <source>
        <dbReference type="PIRSR" id="PIRSR600269-50"/>
    </source>
</evidence>
<accession>A0A2T7EXM6</accession>
<evidence type="ECO:0000256" key="10">
    <source>
        <dbReference type="SAM" id="SignalP"/>
    </source>
</evidence>
<keyword evidence="3 7" id="KW-0801">TPQ</keyword>
<sequence length="695" mass="75408">MAPVPLLAMLPVVILGSMMMVTTAAAAASSRPHPLDPLSAVEITAVRAAVLASPLVPARPLHFHYVGLDEPDKLDVLAYAYGTAGSSSRRPLLPRRALVIARAGGQSHELHVDVTDASCPSVLSHALHRGAGFPPLTLEEQFAALALVPACAPFARSVRRRGLSMDDVVCSVLPAGWFGGAGARRVAKMQCFVAGATANYYARPIEGVTMVVDLDRMAIVGFRDREAYPVPKAEGTDYRAGKVGPPLPGLELAPGVVVQPEGRGFHIDGHVVRWANWEFHLGFDMRAGAVISLASVNDADASLRRRVLYRGFVSEVFVPYMDPAEEWYYRTFLDAGETDLGLWAYPLQPGGDCPANAAYLDGYNADQDGNPVKAGNMMCLFERYAGDVAWRHTESGLPDELVTEVRPDVSLVVRMVVSAGNYDYILDWEFKRSGSIKFVVSLTGLVEVKATSYTHADEVTSDAHGTLVAENTLAVYHDHYVTYHLDLDIDGTNNSFVKNVITAKRNTGDPATGGGDTPRRSYWTVRREVAETEADGQVDVGAGPADLLFVNPGKKTRLGNEVGYRLIPAGATAASVLADDDFPQRRASYTKKQVWVTPYSKSEKWAAGLYADQSTGDDGLAAWSGRNRGIRDEDIVLWYTLGLHHIPYQEDFPVMPTLSGGFELRPSNFFERNPILRARPASTHGSSRNCSCDAS</sequence>
<evidence type="ECO:0000256" key="1">
    <source>
        <dbReference type="ARBA" id="ARBA00007983"/>
    </source>
</evidence>
<keyword evidence="2 9" id="KW-0479">Metal-binding</keyword>
<feature type="modified residue" description="2',4',5'-topaquinone" evidence="8">
    <location>
        <position position="422"/>
    </location>
</feature>
<name>A0A2T7EXM6_9POAL</name>
<evidence type="ECO:0000259" key="11">
    <source>
        <dbReference type="Pfam" id="PF01179"/>
    </source>
</evidence>
<dbReference type="InterPro" id="IPR015802">
    <property type="entry name" value="Cu_amine_oxidase_N3"/>
</dbReference>
<evidence type="ECO:0000256" key="3">
    <source>
        <dbReference type="ARBA" id="ARBA00022772"/>
    </source>
</evidence>
<dbReference type="InterPro" id="IPR015798">
    <property type="entry name" value="Cu_amine_oxidase_C"/>
</dbReference>
<evidence type="ECO:0000256" key="4">
    <source>
        <dbReference type="ARBA" id="ARBA00023002"/>
    </source>
</evidence>
<dbReference type="AlphaFoldDB" id="A0A2T7EXM6"/>
<dbReference type="FunFam" id="3.10.450.40:FF:000005">
    <property type="entry name" value="Amine oxidase"/>
    <property type="match status" value="1"/>
</dbReference>
<dbReference type="InterPro" id="IPR036460">
    <property type="entry name" value="Cu_amine_oxidase_C_sf"/>
</dbReference>
<dbReference type="Proteomes" id="UP000244336">
    <property type="component" value="Chromosome 2"/>
</dbReference>
<evidence type="ECO:0000256" key="9">
    <source>
        <dbReference type="RuleBase" id="RU000672"/>
    </source>
</evidence>
<reference evidence="14 15" key="1">
    <citation type="submission" date="2018-04" db="EMBL/GenBank/DDBJ databases">
        <title>WGS assembly of Panicum hallii var. hallii HAL2.</title>
        <authorList>
            <person name="Lovell J."/>
            <person name="Jenkins J."/>
            <person name="Lowry D."/>
            <person name="Mamidi S."/>
            <person name="Sreedasyam A."/>
            <person name="Weng X."/>
            <person name="Barry K."/>
            <person name="Bonette J."/>
            <person name="Campitelli B."/>
            <person name="Daum C."/>
            <person name="Gordon S."/>
            <person name="Gould B."/>
            <person name="Lipzen A."/>
            <person name="MacQueen A."/>
            <person name="Palacio-Mejia J."/>
            <person name="Plott C."/>
            <person name="Shakirov E."/>
            <person name="Shu S."/>
            <person name="Yoshinaga Y."/>
            <person name="Zane M."/>
            <person name="Rokhsar D."/>
            <person name="Grimwood J."/>
            <person name="Schmutz J."/>
            <person name="Juenger T."/>
        </authorList>
    </citation>
    <scope>NUCLEOTIDE SEQUENCE [LARGE SCALE GENOMIC DNA]</scope>
    <source>
        <strain evidence="15">cv. HAL2</strain>
    </source>
</reference>
<gene>
    <name evidence="14" type="ORF">GQ55_2G405800</name>
</gene>
<feature type="chain" id="PRO_5015601047" description="Amine oxidase" evidence="10">
    <location>
        <begin position="27"/>
        <end position="695"/>
    </location>
</feature>
<keyword evidence="5 9" id="KW-0186">Copper</keyword>